<evidence type="ECO:0000256" key="5">
    <source>
        <dbReference type="ARBA" id="ARBA00022729"/>
    </source>
</evidence>
<evidence type="ECO:0000256" key="3">
    <source>
        <dbReference type="ARBA" id="ARBA00022475"/>
    </source>
</evidence>
<dbReference type="SUPFAM" id="SSF118251">
    <property type="entry name" value="Variant surface glycoprotein MITAT 1.2, VSG 221, C-terminal domain"/>
    <property type="match status" value="1"/>
</dbReference>
<keyword evidence="5 9" id="KW-0732">Signal</keyword>
<dbReference type="InterPro" id="IPR025932">
    <property type="entry name" value="Trypano_VSG_B_N_dom"/>
</dbReference>
<comment type="function">
    <text evidence="1">VSG forms a coat on the surface of the parasite. The trypanosome evades the immune response of the host by expressing a series of antigenically distinct VSGs from an estimated 1000 VSG genes.</text>
</comment>
<keyword evidence="4" id="KW-0336">GPI-anchor</keyword>
<evidence type="ECO:0000259" key="10">
    <source>
        <dbReference type="Pfam" id="PF10659"/>
    </source>
</evidence>
<dbReference type="AlphaFoldDB" id="Q4FKT0"/>
<proteinExistence type="predicted"/>
<dbReference type="GO" id="GO:0005886">
    <property type="term" value="C:plasma membrane"/>
    <property type="evidence" value="ECO:0007669"/>
    <property type="project" value="UniProtKB-SubCell"/>
</dbReference>
<keyword evidence="6" id="KW-0472">Membrane</keyword>
<dbReference type="InterPro" id="IPR027446">
    <property type="entry name" value="VSG_C_dom_sf"/>
</dbReference>
<evidence type="ECO:0000256" key="7">
    <source>
        <dbReference type="ARBA" id="ARBA00023180"/>
    </source>
</evidence>
<evidence type="ECO:0000256" key="8">
    <source>
        <dbReference type="ARBA" id="ARBA00023288"/>
    </source>
</evidence>
<dbReference type="Pfam" id="PF10659">
    <property type="entry name" value="Trypan_glycop_C"/>
    <property type="match status" value="1"/>
</dbReference>
<keyword evidence="8" id="KW-0449">Lipoprotein</keyword>
<evidence type="ECO:0000256" key="6">
    <source>
        <dbReference type="ARBA" id="ARBA00023136"/>
    </source>
</evidence>
<gene>
    <name evidence="12" type="ORF">Tb09.v4.0102</name>
</gene>
<reference evidence="12" key="1">
    <citation type="submission" date="2005-06" db="EMBL/GenBank/DDBJ databases">
        <authorList>
            <person name="Lennard N."/>
            <person name="Barron A."/>
            <person name="Clark L."/>
            <person name="Corton C."/>
            <person name="Harris B."/>
            <person name="Line A."/>
            <person name="Berriman M."/>
            <person name="Hertz-Fowler C."/>
            <person name="Renauld H."/>
            <person name="Bohme U."/>
            <person name="Arrowsmith C."/>
            <person name="Cronin C."/>
            <person name="Davies R."/>
            <person name="Doggett J."/>
            <person name="Fraser A."/>
            <person name="Johnson D."/>
            <person name="Larke N."/>
            <person name="Leech V."/>
            <person name="Lord A."/>
            <person name="MacLeod A."/>
            <person name="Norbertczak H."/>
            <person name="Ormand D."/>
            <person name="Quail M."/>
            <person name="Rabbinowitsch E."/>
            <person name="Rajandream M."/>
            <person name="Reitter C."/>
            <person name="Sharp S."/>
            <person name="Woodward J."/>
            <person name="Hall N."/>
            <person name="Melville S.and.Barrell.B."/>
        </authorList>
    </citation>
    <scope>NUCLEOTIDE SEQUENCE</scope>
    <source>
        <strain evidence="12">927/4 GUTat10.1</strain>
    </source>
</reference>
<dbReference type="EMBL" id="CT009751">
    <property type="protein sequence ID" value="CAJ16325.1"/>
    <property type="molecule type" value="Genomic_DNA"/>
</dbReference>
<evidence type="ECO:0000256" key="4">
    <source>
        <dbReference type="ARBA" id="ARBA00022622"/>
    </source>
</evidence>
<comment type="subcellular location">
    <subcellularLocation>
        <location evidence="2">Cell membrane</location>
        <topology evidence="2">Lipid-anchor</topology>
        <topology evidence="2">GPI-anchor</topology>
    </subcellularLocation>
</comment>
<dbReference type="GO" id="GO:0098552">
    <property type="term" value="C:side of membrane"/>
    <property type="evidence" value="ECO:0007669"/>
    <property type="project" value="UniProtKB-KW"/>
</dbReference>
<evidence type="ECO:0000256" key="2">
    <source>
        <dbReference type="ARBA" id="ARBA00004609"/>
    </source>
</evidence>
<keyword evidence="3" id="KW-1003">Cell membrane</keyword>
<name>Q4FKT0_TRYB2</name>
<evidence type="ECO:0000256" key="1">
    <source>
        <dbReference type="ARBA" id="ARBA00002523"/>
    </source>
</evidence>
<dbReference type="Pfam" id="PF13206">
    <property type="entry name" value="VSG_B"/>
    <property type="match status" value="1"/>
</dbReference>
<accession>Q4FKT0</accession>
<protein>
    <submittedName>
        <fullName evidence="12">Variant surface glycoprotein (VSG, atypical), putative</fullName>
    </submittedName>
</protein>
<evidence type="ECO:0000256" key="9">
    <source>
        <dbReference type="SAM" id="SignalP"/>
    </source>
</evidence>
<keyword evidence="7" id="KW-0325">Glycoprotein</keyword>
<evidence type="ECO:0000313" key="12">
    <source>
        <dbReference type="EMBL" id="CAJ16325.1"/>
    </source>
</evidence>
<feature type="domain" description="Trypanosome variant surface glycoprotein B-type N-terminal" evidence="11">
    <location>
        <begin position="10"/>
        <end position="347"/>
    </location>
</feature>
<feature type="signal peptide" evidence="9">
    <location>
        <begin position="1"/>
        <end position="21"/>
    </location>
</feature>
<feature type="domain" description="Trypanosome variant surface glycoprotein C-terminal" evidence="10">
    <location>
        <begin position="395"/>
        <end position="505"/>
    </location>
</feature>
<dbReference type="VEuPathDB" id="TriTrypDB:Tb09.v4.0102"/>
<evidence type="ECO:0000259" key="11">
    <source>
        <dbReference type="Pfam" id="PF13206"/>
    </source>
</evidence>
<sequence length="505" mass="53689">MHGFLLLACLALLQQRPTADAAAGDNVAEFRLLCTIYKACSEATGLTDESADTAVDQHLRTLIALNMTSAADEFYDRDFSDEKTKSETDSNYTAFRKQWEEIKKNIQAGKEVAMEVKLQRLPPSKLRDELNSAISGSIKALTETKETLPQAKTAGQIKATLKEVIYGTGQSTASSTGGQTFGASLNDACGNDGSSANNAGLSLANDMVCLCAGSGSTAAAGCLSTTGSLTGYFSTTSNAGTALEHLAAKCPATAISNDLPAVLTTLATAFTNRIGQHAGTNQNRVTHYGKGAQDTCSGANEEGCINYKKQMEGKNIAIPWLSKLHQAVEEIKQQQKRSAAIEALKKEAAAAATQGIKAYKNTQVLEALLKAATNQNQGPEAVAGKAQQEKIEEECNKQDKDTDCTANPKCAWNEKAADPKKKCSLSEEAKQAVEKANQETGGKDGKPDCSKLTTQTECEAVNKDGKKYSGLRSGKDNEEEKDKVKCRSASFLVNYKLSLSIAAGF</sequence>
<dbReference type="InterPro" id="IPR019609">
    <property type="entry name" value="Variant_surf_glycoprt_trypan_C"/>
</dbReference>
<feature type="chain" id="PRO_5004238619" evidence="9">
    <location>
        <begin position="22"/>
        <end position="505"/>
    </location>
</feature>
<organism evidence="12">
    <name type="scientific">Trypanosoma brucei brucei (strain 927/4 GUTat10.1)</name>
    <dbReference type="NCBI Taxonomy" id="185431"/>
    <lineage>
        <taxon>Eukaryota</taxon>
        <taxon>Discoba</taxon>
        <taxon>Euglenozoa</taxon>
        <taxon>Kinetoplastea</taxon>
        <taxon>Metakinetoplastina</taxon>
        <taxon>Trypanosomatida</taxon>
        <taxon>Trypanosomatidae</taxon>
        <taxon>Trypanosoma</taxon>
    </lineage>
</organism>